<accession>A0A8K0VC89</accession>
<keyword evidence="1" id="KW-0732">Signal</keyword>
<dbReference type="AlphaFoldDB" id="A0A8K0VC89"/>
<feature type="domain" description="ABC-type glycine betaine transport system substrate-binding" evidence="2">
    <location>
        <begin position="25"/>
        <end position="126"/>
    </location>
</feature>
<keyword evidence="4" id="KW-1185">Reference proteome</keyword>
<dbReference type="RefSeq" id="WP_202690396.1">
    <property type="nucleotide sequence ID" value="NZ_JAESVN010000027.1"/>
</dbReference>
<feature type="signal peptide" evidence="1">
    <location>
        <begin position="1"/>
        <end position="20"/>
    </location>
</feature>
<dbReference type="Proteomes" id="UP000648908">
    <property type="component" value="Unassembled WGS sequence"/>
</dbReference>
<evidence type="ECO:0000256" key="1">
    <source>
        <dbReference type="SAM" id="SignalP"/>
    </source>
</evidence>
<protein>
    <recommendedName>
        <fullName evidence="2">ABC-type glycine betaine transport system substrate-binding domain-containing protein</fullName>
    </recommendedName>
</protein>
<proteinExistence type="predicted"/>
<evidence type="ECO:0000313" key="4">
    <source>
        <dbReference type="Proteomes" id="UP000648908"/>
    </source>
</evidence>
<dbReference type="GO" id="GO:0043190">
    <property type="term" value="C:ATP-binding cassette (ABC) transporter complex"/>
    <property type="evidence" value="ECO:0007669"/>
    <property type="project" value="InterPro"/>
</dbReference>
<reference evidence="3" key="1">
    <citation type="submission" date="2021-01" db="EMBL/GenBank/DDBJ databases">
        <title>Tabrizicola alba sp. nov. a motile alkaliphilic bacterium isolated from a soda lake.</title>
        <authorList>
            <person name="Szuroczki S."/>
            <person name="Abbaszade G."/>
            <person name="Schumann P."/>
            <person name="Toth E."/>
        </authorList>
    </citation>
    <scope>NUCLEOTIDE SEQUENCE</scope>
    <source>
        <strain evidence="3">DMG-N-6</strain>
    </source>
</reference>
<dbReference type="SUPFAM" id="SSF53850">
    <property type="entry name" value="Periplasmic binding protein-like II"/>
    <property type="match status" value="1"/>
</dbReference>
<organism evidence="3 4">
    <name type="scientific">Szabonella alba</name>
    <dbReference type="NCBI Taxonomy" id="2804194"/>
    <lineage>
        <taxon>Bacteria</taxon>
        <taxon>Pseudomonadati</taxon>
        <taxon>Pseudomonadota</taxon>
        <taxon>Alphaproteobacteria</taxon>
        <taxon>Rhodobacterales</taxon>
        <taxon>Paracoccaceae</taxon>
        <taxon>Szabonella</taxon>
    </lineage>
</organism>
<dbReference type="Pfam" id="PF04069">
    <property type="entry name" value="OpuAC"/>
    <property type="match status" value="1"/>
</dbReference>
<comment type="caution">
    <text evidence="3">The sequence shown here is derived from an EMBL/GenBank/DDBJ whole genome shotgun (WGS) entry which is preliminary data.</text>
</comment>
<evidence type="ECO:0000313" key="3">
    <source>
        <dbReference type="EMBL" id="MBL4919417.1"/>
    </source>
</evidence>
<dbReference type="InterPro" id="IPR007210">
    <property type="entry name" value="ABC_Gly_betaine_transp_sub-bd"/>
</dbReference>
<evidence type="ECO:0000259" key="2">
    <source>
        <dbReference type="Pfam" id="PF04069"/>
    </source>
</evidence>
<name>A0A8K0VC89_9RHOB</name>
<dbReference type="EMBL" id="JAESVN010000027">
    <property type="protein sequence ID" value="MBL4919417.1"/>
    <property type="molecule type" value="Genomic_DNA"/>
</dbReference>
<sequence length="175" mass="18976">MKKTAMAAFFGAALPNTSHADCCEVSITEMTFASAINATEITAFLMDQGYGCTATRMPYDTSPALTLLSMNNELEIVTELWVSSAGDACGKPKADGVMENVVKALEPGKVEAWWSPAYSAENHPELNRTQGKLTRKVSFQTDQMRALLTWQGKGNSSTAEATVHFLQGDKKTWTG</sequence>
<dbReference type="GO" id="GO:0022857">
    <property type="term" value="F:transmembrane transporter activity"/>
    <property type="evidence" value="ECO:0007669"/>
    <property type="project" value="InterPro"/>
</dbReference>
<gene>
    <name evidence="3" type="ORF">JL811_19635</name>
</gene>
<feature type="chain" id="PRO_5035443357" description="ABC-type glycine betaine transport system substrate-binding domain-containing protein" evidence="1">
    <location>
        <begin position="21"/>
        <end position="175"/>
    </location>
</feature>